<evidence type="ECO:0000256" key="1">
    <source>
        <dbReference type="ARBA" id="ARBA00004141"/>
    </source>
</evidence>
<organism evidence="12 13">
    <name type="scientific">Rhodosorus marinus</name>
    <dbReference type="NCBI Taxonomy" id="101924"/>
    <lineage>
        <taxon>Eukaryota</taxon>
        <taxon>Rhodophyta</taxon>
        <taxon>Stylonematophyceae</taxon>
        <taxon>Stylonematales</taxon>
        <taxon>Stylonemataceae</taxon>
        <taxon>Rhodosorus</taxon>
    </lineage>
</organism>
<comment type="caution">
    <text evidence="12">The sequence shown here is derived from an EMBL/GenBank/DDBJ whole genome shotgun (WGS) entry which is preliminary data.</text>
</comment>
<dbReference type="InterPro" id="IPR046342">
    <property type="entry name" value="CBS_dom_sf"/>
</dbReference>
<dbReference type="PANTHER" id="PTHR45720:SF10">
    <property type="entry name" value="CHLORIDE CHANNEL PROTEIN 2"/>
    <property type="match status" value="1"/>
</dbReference>
<evidence type="ECO:0000256" key="2">
    <source>
        <dbReference type="ARBA" id="ARBA00022448"/>
    </source>
</evidence>
<reference evidence="12 13" key="1">
    <citation type="journal article" date="2023" name="Nat. Commun.">
        <title>Origin of minicircular mitochondrial genomes in red algae.</title>
        <authorList>
            <person name="Lee Y."/>
            <person name="Cho C.H."/>
            <person name="Lee Y.M."/>
            <person name="Park S.I."/>
            <person name="Yang J.H."/>
            <person name="West J.A."/>
            <person name="Bhattacharya D."/>
            <person name="Yoon H.S."/>
        </authorList>
    </citation>
    <scope>NUCLEOTIDE SEQUENCE [LARGE SCALE GENOMIC DNA]</scope>
    <source>
        <strain evidence="12 13">CCMP1338</strain>
        <tissue evidence="12">Whole cell</tissue>
    </source>
</reference>
<evidence type="ECO:0000256" key="8">
    <source>
        <dbReference type="ARBA" id="ARBA00023214"/>
    </source>
</evidence>
<gene>
    <name evidence="12" type="ORF">NDN08_000280</name>
</gene>
<name>A0AAV8UIU5_9RHOD</name>
<feature type="transmembrane region" description="Helical" evidence="10">
    <location>
        <begin position="284"/>
        <end position="304"/>
    </location>
</feature>
<keyword evidence="2 10" id="KW-0813">Transport</keyword>
<feature type="transmembrane region" description="Helical" evidence="10">
    <location>
        <begin position="372"/>
        <end position="400"/>
    </location>
</feature>
<comment type="subcellular location">
    <subcellularLocation>
        <location evidence="1 10">Membrane</location>
        <topology evidence="1 10">Multi-pass membrane protein</topology>
    </subcellularLocation>
</comment>
<feature type="transmembrane region" description="Helical" evidence="10">
    <location>
        <begin position="460"/>
        <end position="479"/>
    </location>
</feature>
<keyword evidence="7 10" id="KW-0472">Membrane</keyword>
<comment type="caution">
    <text evidence="10">Lacks conserved residue(s) required for the propagation of feature annotation.</text>
</comment>
<evidence type="ECO:0000256" key="10">
    <source>
        <dbReference type="RuleBase" id="RU361221"/>
    </source>
</evidence>
<dbReference type="SMART" id="SM00116">
    <property type="entry name" value="CBS"/>
    <property type="match status" value="2"/>
</dbReference>
<evidence type="ECO:0000256" key="4">
    <source>
        <dbReference type="ARBA" id="ARBA00022737"/>
    </source>
</evidence>
<dbReference type="EMBL" id="JAMWBK010000013">
    <property type="protein sequence ID" value="KAJ8900983.1"/>
    <property type="molecule type" value="Genomic_DNA"/>
</dbReference>
<keyword evidence="9" id="KW-0129">CBS domain</keyword>
<evidence type="ECO:0000259" key="11">
    <source>
        <dbReference type="PROSITE" id="PS51371"/>
    </source>
</evidence>
<keyword evidence="3 10" id="KW-0812">Transmembrane</keyword>
<evidence type="ECO:0000256" key="3">
    <source>
        <dbReference type="ARBA" id="ARBA00022692"/>
    </source>
</evidence>
<dbReference type="PROSITE" id="PS51371">
    <property type="entry name" value="CBS"/>
    <property type="match status" value="1"/>
</dbReference>
<dbReference type="PANTHER" id="PTHR45720">
    <property type="entry name" value="CHLORIDE CHANNEL PROTEIN 2"/>
    <property type="match status" value="1"/>
</dbReference>
<dbReference type="Gene3D" id="3.10.580.10">
    <property type="entry name" value="CBS-domain"/>
    <property type="match status" value="2"/>
</dbReference>
<dbReference type="Pfam" id="PF00654">
    <property type="entry name" value="Voltage_CLC"/>
    <property type="match status" value="1"/>
</dbReference>
<proteinExistence type="inferred from homology"/>
<dbReference type="Gene3D" id="1.10.3080.10">
    <property type="entry name" value="Clc chloride channel"/>
    <property type="match status" value="1"/>
</dbReference>
<keyword evidence="4" id="KW-0677">Repeat</keyword>
<dbReference type="Proteomes" id="UP001157974">
    <property type="component" value="Unassembled WGS sequence"/>
</dbReference>
<evidence type="ECO:0000313" key="12">
    <source>
        <dbReference type="EMBL" id="KAJ8900983.1"/>
    </source>
</evidence>
<keyword evidence="5 10" id="KW-1133">Transmembrane helix</keyword>
<sequence>MLSWLRSPLRGRGLPGFDGIRKSRWSQLFGVDDDSEGKGHQPKLQMTCGVHGTTADLSRLVPYMTLLGILAASFISIVDIFTHVIFEARKRVSVDITHGAVGYVIYVSSGVLLCLLSTFVCQQWSKEAEGSGLPQMKSIMSGFHDKLSNSLAVEALAAKAVGLICAIGGGLPVGWEGPNVHMSCIIAEYLSRIPYFHSLRQDKALRLQMMACACTVGLASSFGTPIGAVLYALESTSSFYLVPTFWKSVLATISGAMVFDIWYKTPVAEAFENTTFGPDDYRKNQLILFCLLGSFMGIVGAFFVKCTHEVYQFRKRRLTYLSNRFVLVGVVALASGLTQYNNELLRIDPRKAINELFSSNAMQLMTYSDVMFLLLVKFPLIAVCVGLPIPGGVFISSFLMGAGCGRLYGEFLRTVLGPSIVPGLYAVVGAASLAAGVTRALSCSVLIFEVTGQISHMMPILVAVLLSVTVANSFNQSLYDTLIVMKNLPYMPNIRGDVFLSQRVSEVMIKDVVTVKERSSPEEIGTLLIEYPTFSSFPVVSERRSLLGVIRASQLRFLIGGSSATAEKLHSGADELPEGSFQDETFRNQKISPRPVGVEGKSNEKKSREILIVPELSPLEVGDNMSVGQLHNMFVMLMPTHAFVVSRGELVGLVRRGDIIQNVVDVGS</sequence>
<dbReference type="InterPro" id="IPR014743">
    <property type="entry name" value="Cl-channel_core"/>
</dbReference>
<dbReference type="InterPro" id="IPR001807">
    <property type="entry name" value="ClC"/>
</dbReference>
<dbReference type="SUPFAM" id="SSF54631">
    <property type="entry name" value="CBS-domain pair"/>
    <property type="match status" value="1"/>
</dbReference>
<evidence type="ECO:0000256" key="7">
    <source>
        <dbReference type="ARBA" id="ARBA00023136"/>
    </source>
</evidence>
<comment type="similarity">
    <text evidence="10">Belongs to the chloride channel (TC 2.A.49) family.</text>
</comment>
<dbReference type="GO" id="GO:0005247">
    <property type="term" value="F:voltage-gated chloride channel activity"/>
    <property type="evidence" value="ECO:0007669"/>
    <property type="project" value="TreeGrafter"/>
</dbReference>
<dbReference type="AlphaFoldDB" id="A0AAV8UIU5"/>
<accession>A0AAV8UIU5</accession>
<evidence type="ECO:0000256" key="9">
    <source>
        <dbReference type="PROSITE-ProRule" id="PRU00703"/>
    </source>
</evidence>
<keyword evidence="8 10" id="KW-0868">Chloride</keyword>
<keyword evidence="6 10" id="KW-0406">Ion transport</keyword>
<evidence type="ECO:0000313" key="13">
    <source>
        <dbReference type="Proteomes" id="UP001157974"/>
    </source>
</evidence>
<dbReference type="PRINTS" id="PR00762">
    <property type="entry name" value="CLCHANNEL"/>
</dbReference>
<feature type="domain" description="CBS" evidence="11">
    <location>
        <begin position="508"/>
        <end position="567"/>
    </location>
</feature>
<dbReference type="GO" id="GO:0016020">
    <property type="term" value="C:membrane"/>
    <property type="evidence" value="ECO:0007669"/>
    <property type="project" value="UniProtKB-SubCell"/>
</dbReference>
<feature type="transmembrane region" description="Helical" evidence="10">
    <location>
        <begin position="210"/>
        <end position="233"/>
    </location>
</feature>
<evidence type="ECO:0000256" key="6">
    <source>
        <dbReference type="ARBA" id="ARBA00023065"/>
    </source>
</evidence>
<dbReference type="InterPro" id="IPR000644">
    <property type="entry name" value="CBS_dom"/>
</dbReference>
<keyword evidence="13" id="KW-1185">Reference proteome</keyword>
<dbReference type="InterPro" id="IPR050970">
    <property type="entry name" value="Cl_channel_volt-gated"/>
</dbReference>
<feature type="transmembrane region" description="Helical" evidence="10">
    <location>
        <begin position="420"/>
        <end position="448"/>
    </location>
</feature>
<protein>
    <recommendedName>
        <fullName evidence="10">Chloride channel protein</fullName>
    </recommendedName>
</protein>
<dbReference type="SUPFAM" id="SSF81340">
    <property type="entry name" value="Clc chloride channel"/>
    <property type="match status" value="1"/>
</dbReference>
<evidence type="ECO:0000256" key="5">
    <source>
        <dbReference type="ARBA" id="ARBA00022989"/>
    </source>
</evidence>
<feature type="transmembrane region" description="Helical" evidence="10">
    <location>
        <begin position="101"/>
        <end position="121"/>
    </location>
</feature>
<feature type="transmembrane region" description="Helical" evidence="10">
    <location>
        <begin position="60"/>
        <end position="81"/>
    </location>
</feature>
<feature type="transmembrane region" description="Helical" evidence="10">
    <location>
        <begin position="324"/>
        <end position="341"/>
    </location>
</feature>
<dbReference type="Pfam" id="PF00571">
    <property type="entry name" value="CBS"/>
    <property type="match status" value="1"/>
</dbReference>